<keyword evidence="6" id="KW-0464">Manganese</keyword>
<dbReference type="GO" id="GO:0005634">
    <property type="term" value="C:nucleus"/>
    <property type="evidence" value="ECO:0007669"/>
    <property type="project" value="TreeGrafter"/>
</dbReference>
<evidence type="ECO:0000256" key="2">
    <source>
        <dbReference type="ARBA" id="ARBA00022723"/>
    </source>
</evidence>
<organism evidence="11 12">
    <name type="scientific">Rhodotorula mucilaginosa</name>
    <name type="common">Yeast</name>
    <name type="synonym">Rhodotorula rubra</name>
    <dbReference type="NCBI Taxonomy" id="5537"/>
    <lineage>
        <taxon>Eukaryota</taxon>
        <taxon>Fungi</taxon>
        <taxon>Dikarya</taxon>
        <taxon>Basidiomycota</taxon>
        <taxon>Pucciniomycotina</taxon>
        <taxon>Microbotryomycetes</taxon>
        <taxon>Sporidiobolales</taxon>
        <taxon>Sporidiobolaceae</taxon>
        <taxon>Rhodotorula</taxon>
    </lineage>
</organism>
<keyword evidence="2 6" id="KW-0479">Metal-binding</keyword>
<dbReference type="Pfam" id="PF03372">
    <property type="entry name" value="Exo_endo_phos"/>
    <property type="match status" value="1"/>
</dbReference>
<keyword evidence="8" id="KW-0234">DNA repair</keyword>
<feature type="binding site" evidence="6">
    <location>
        <position position="332"/>
    </location>
    <ligand>
        <name>Mg(2+)</name>
        <dbReference type="ChEBI" id="CHEBI:18420"/>
        <label>1</label>
    </ligand>
</feature>
<dbReference type="InterPro" id="IPR004808">
    <property type="entry name" value="AP_endonuc_1"/>
</dbReference>
<dbReference type="GO" id="GO:0003906">
    <property type="term" value="F:DNA-(apurinic or apyrimidinic site) endonuclease activity"/>
    <property type="evidence" value="ECO:0007669"/>
    <property type="project" value="TreeGrafter"/>
</dbReference>
<dbReference type="InterPro" id="IPR036691">
    <property type="entry name" value="Endo/exonu/phosph_ase_sf"/>
</dbReference>
<feature type="region of interest" description="Disordered" evidence="9">
    <location>
        <begin position="1"/>
        <end position="38"/>
    </location>
</feature>
<accession>A0A9P7B5A4</accession>
<evidence type="ECO:0000256" key="8">
    <source>
        <dbReference type="RuleBase" id="RU362131"/>
    </source>
</evidence>
<feature type="active site" description="Proton donor/acceptor" evidence="5">
    <location>
        <position position="208"/>
    </location>
</feature>
<feature type="site" description="Interaction with DNA substrate" evidence="7">
    <location>
        <position position="333"/>
    </location>
</feature>
<dbReference type="PANTHER" id="PTHR22748">
    <property type="entry name" value="AP ENDONUCLEASE"/>
    <property type="match status" value="1"/>
</dbReference>
<dbReference type="InterPro" id="IPR005135">
    <property type="entry name" value="Endo/exonuclease/phosphatase"/>
</dbReference>
<dbReference type="Gene3D" id="3.60.10.10">
    <property type="entry name" value="Endonuclease/exonuclease/phosphatase"/>
    <property type="match status" value="1"/>
</dbReference>
<feature type="site" description="Transition state stabilizer" evidence="7">
    <location>
        <position position="210"/>
    </location>
</feature>
<dbReference type="AlphaFoldDB" id="A0A9P7B5A4"/>
<dbReference type="PANTHER" id="PTHR22748:SF6">
    <property type="entry name" value="DNA-(APURINIC OR APYRIMIDINIC SITE) ENDONUCLEASE"/>
    <property type="match status" value="1"/>
</dbReference>
<gene>
    <name evidence="11" type="ORF">C6P46_004645</name>
</gene>
<evidence type="ECO:0000313" key="12">
    <source>
        <dbReference type="Proteomes" id="UP000777482"/>
    </source>
</evidence>
<dbReference type="NCBIfam" id="TIGR00633">
    <property type="entry name" value="xth"/>
    <property type="match status" value="1"/>
</dbReference>
<keyword evidence="12" id="KW-1185">Reference proteome</keyword>
<proteinExistence type="inferred from homology"/>
<dbReference type="OrthoDB" id="498125at2759"/>
<feature type="active site" evidence="5">
    <location>
        <position position="169"/>
    </location>
</feature>
<evidence type="ECO:0000256" key="5">
    <source>
        <dbReference type="PIRSR" id="PIRSR604808-1"/>
    </source>
</evidence>
<dbReference type="GO" id="GO:0006284">
    <property type="term" value="P:base-excision repair"/>
    <property type="evidence" value="ECO:0007669"/>
    <property type="project" value="TreeGrafter"/>
</dbReference>
<protein>
    <recommendedName>
        <fullName evidence="10">Endonuclease/exonuclease/phosphatase domain-containing protein</fullName>
    </recommendedName>
</protein>
<evidence type="ECO:0000256" key="1">
    <source>
        <dbReference type="ARBA" id="ARBA00007092"/>
    </source>
</evidence>
<dbReference type="GO" id="GO:0008311">
    <property type="term" value="F:double-stranded DNA 3'-5' DNA exonuclease activity"/>
    <property type="evidence" value="ECO:0007669"/>
    <property type="project" value="TreeGrafter"/>
</dbReference>
<name>A0A9P7B5A4_RHOMI</name>
<keyword evidence="3" id="KW-0378">Hydrolase</keyword>
<dbReference type="GO" id="GO:0046872">
    <property type="term" value="F:metal ion binding"/>
    <property type="evidence" value="ECO:0007669"/>
    <property type="project" value="UniProtKB-KW"/>
</dbReference>
<dbReference type="EMBL" id="PUHQ01000045">
    <property type="protein sequence ID" value="KAG0660345.1"/>
    <property type="molecule type" value="Genomic_DNA"/>
</dbReference>
<feature type="binding site" evidence="6">
    <location>
        <position position="54"/>
    </location>
    <ligand>
        <name>Mg(2+)</name>
        <dbReference type="ChEBI" id="CHEBI:18420"/>
        <label>1</label>
    </ligand>
</feature>
<comment type="caution">
    <text evidence="11">The sequence shown here is derived from an EMBL/GenBank/DDBJ whole genome shotgun (WGS) entry which is preliminary data.</text>
</comment>
<comment type="cofactor">
    <cofactor evidence="6 8">
        <name>Mg(2+)</name>
        <dbReference type="ChEBI" id="CHEBI:18420"/>
    </cofactor>
    <cofactor evidence="6 8">
        <name>Mn(2+)</name>
        <dbReference type="ChEBI" id="CHEBI:29035"/>
    </cofactor>
    <text evidence="6 8">Probably binds two magnesium or manganese ions per subunit.</text>
</comment>
<dbReference type="Proteomes" id="UP000777482">
    <property type="component" value="Unassembled WGS sequence"/>
</dbReference>
<feature type="active site" description="Proton acceptor" evidence="5">
    <location>
        <position position="333"/>
    </location>
</feature>
<dbReference type="PROSITE" id="PS51435">
    <property type="entry name" value="AP_NUCLEASE_F1_4"/>
    <property type="match status" value="1"/>
</dbReference>
<feature type="binding site" evidence="6">
    <location>
        <position position="86"/>
    </location>
    <ligand>
        <name>Mg(2+)</name>
        <dbReference type="ChEBI" id="CHEBI:18420"/>
        <label>1</label>
    </ligand>
</feature>
<evidence type="ECO:0000256" key="9">
    <source>
        <dbReference type="SAM" id="MobiDB-lite"/>
    </source>
</evidence>
<sequence length="345" mass="40294">MTTRSRPQQDPEAADDDERPRTSKRARNGPGTLPDNPLVLFKEPSGTTQIATWNVAGLRSCNAEKWKFGFRLYVEAEDPHILAITEVNEQDPDAVFETDPNFAFLRERYPYRYWSRKVAVVSKLAPVSPPMYGFPFSSPEEEARRYDPEDARARCLTLEFEHLFLVTTYVPNSGSEFKNLERRKLWAAEFEPHLRRLDARKPVIWCGDFNVVRTLSPDSNETNDLQWPQNMGRVAGTHQVERDAHERLLGPQPWLKDPKRPGPVFVDVWRLIHGPEWRQYTHSSKKLGGWRIDGFIVSERFLWRIRKCKIRQEVKRKFWPAQDVVKLGALSDHWPVWLSLEMESL</sequence>
<feature type="site" description="Important for catalytic activity" evidence="7">
    <location>
        <position position="293"/>
    </location>
</feature>
<feature type="binding site" evidence="6">
    <location>
        <position position="208"/>
    </location>
    <ligand>
        <name>Mg(2+)</name>
        <dbReference type="ChEBI" id="CHEBI:18420"/>
        <label>1</label>
    </ligand>
</feature>
<keyword evidence="8" id="KW-0227">DNA damage</keyword>
<evidence type="ECO:0000256" key="7">
    <source>
        <dbReference type="PIRSR" id="PIRSR604808-3"/>
    </source>
</evidence>
<comment type="similarity">
    <text evidence="1 8">Belongs to the DNA repair enzymes AP/ExoA family.</text>
</comment>
<feature type="binding site" evidence="6">
    <location>
        <position position="210"/>
    </location>
    <ligand>
        <name>Mg(2+)</name>
        <dbReference type="ChEBI" id="CHEBI:18420"/>
        <label>2</label>
    </ligand>
</feature>
<evidence type="ECO:0000259" key="10">
    <source>
        <dbReference type="Pfam" id="PF03372"/>
    </source>
</evidence>
<evidence type="ECO:0000256" key="4">
    <source>
        <dbReference type="ARBA" id="ARBA00022842"/>
    </source>
</evidence>
<dbReference type="GO" id="GO:0008081">
    <property type="term" value="F:phosphoric diester hydrolase activity"/>
    <property type="evidence" value="ECO:0007669"/>
    <property type="project" value="TreeGrafter"/>
</dbReference>
<evidence type="ECO:0000256" key="6">
    <source>
        <dbReference type="PIRSR" id="PIRSR604808-2"/>
    </source>
</evidence>
<evidence type="ECO:0000256" key="3">
    <source>
        <dbReference type="ARBA" id="ARBA00022801"/>
    </source>
</evidence>
<dbReference type="SUPFAM" id="SSF56219">
    <property type="entry name" value="DNase I-like"/>
    <property type="match status" value="1"/>
</dbReference>
<feature type="domain" description="Endonuclease/exonuclease/phosphatase" evidence="10">
    <location>
        <begin position="51"/>
        <end position="333"/>
    </location>
</feature>
<keyword evidence="4 6" id="KW-0460">Magnesium</keyword>
<reference evidence="11 12" key="1">
    <citation type="submission" date="2020-11" db="EMBL/GenBank/DDBJ databases">
        <title>Kefir isolates.</title>
        <authorList>
            <person name="Marcisauskas S."/>
            <person name="Kim Y."/>
            <person name="Blasche S."/>
        </authorList>
    </citation>
    <scope>NUCLEOTIDE SEQUENCE [LARGE SCALE GENOMIC DNA]</scope>
    <source>
        <strain evidence="11 12">KR</strain>
    </source>
</reference>
<feature type="binding site" evidence="6">
    <location>
        <position position="333"/>
    </location>
    <ligand>
        <name>Mg(2+)</name>
        <dbReference type="ChEBI" id="CHEBI:18420"/>
        <label>1</label>
    </ligand>
</feature>
<evidence type="ECO:0000313" key="11">
    <source>
        <dbReference type="EMBL" id="KAG0660345.1"/>
    </source>
</evidence>